<dbReference type="InterPro" id="IPR036291">
    <property type="entry name" value="NAD(P)-bd_dom_sf"/>
</dbReference>
<dbReference type="PANTHER" id="PTHR42879">
    <property type="entry name" value="3-OXOACYL-(ACYL-CARRIER-PROTEIN) REDUCTASE"/>
    <property type="match status" value="1"/>
</dbReference>
<evidence type="ECO:0000313" key="5">
    <source>
        <dbReference type="Proteomes" id="UP001501598"/>
    </source>
</evidence>
<accession>A0ABP8RUS8</accession>
<dbReference type="InterPro" id="IPR050259">
    <property type="entry name" value="SDR"/>
</dbReference>
<evidence type="ECO:0000256" key="2">
    <source>
        <dbReference type="RuleBase" id="RU000363"/>
    </source>
</evidence>
<dbReference type="SUPFAM" id="SSF51735">
    <property type="entry name" value="NAD(P)-binding Rossmann-fold domains"/>
    <property type="match status" value="1"/>
</dbReference>
<evidence type="ECO:0000256" key="1">
    <source>
        <dbReference type="ARBA" id="ARBA00006484"/>
    </source>
</evidence>
<feature type="domain" description="Ketoreductase" evidence="3">
    <location>
        <begin position="2"/>
        <end position="184"/>
    </location>
</feature>
<evidence type="ECO:0000259" key="3">
    <source>
        <dbReference type="SMART" id="SM00822"/>
    </source>
</evidence>
<proteinExistence type="inferred from homology"/>
<dbReference type="PRINTS" id="PR00081">
    <property type="entry name" value="GDHRDH"/>
</dbReference>
<dbReference type="InterPro" id="IPR002347">
    <property type="entry name" value="SDR_fam"/>
</dbReference>
<dbReference type="SMART" id="SM00822">
    <property type="entry name" value="PKS_KR"/>
    <property type="match status" value="1"/>
</dbReference>
<dbReference type="EMBL" id="BAABGT010000041">
    <property type="protein sequence ID" value="GAA4548784.1"/>
    <property type="molecule type" value="Genomic_DNA"/>
</dbReference>
<organism evidence="4 5">
    <name type="scientific">Pseudonocardia xishanensis</name>
    <dbReference type="NCBI Taxonomy" id="630995"/>
    <lineage>
        <taxon>Bacteria</taxon>
        <taxon>Bacillati</taxon>
        <taxon>Actinomycetota</taxon>
        <taxon>Actinomycetes</taxon>
        <taxon>Pseudonocardiales</taxon>
        <taxon>Pseudonocardiaceae</taxon>
        <taxon>Pseudonocardia</taxon>
    </lineage>
</organism>
<dbReference type="PRINTS" id="PR00080">
    <property type="entry name" value="SDRFAMILY"/>
</dbReference>
<comment type="similarity">
    <text evidence="1 2">Belongs to the short-chain dehydrogenases/reductases (SDR) family.</text>
</comment>
<dbReference type="Proteomes" id="UP001501598">
    <property type="component" value="Unassembled WGS sequence"/>
</dbReference>
<dbReference type="InterPro" id="IPR057326">
    <property type="entry name" value="KR_dom"/>
</dbReference>
<dbReference type="InterPro" id="IPR020904">
    <property type="entry name" value="Sc_DH/Rdtase_CS"/>
</dbReference>
<name>A0ABP8RUS8_9PSEU</name>
<dbReference type="Gene3D" id="3.40.50.720">
    <property type="entry name" value="NAD(P)-binding Rossmann-like Domain"/>
    <property type="match status" value="1"/>
</dbReference>
<dbReference type="RefSeq" id="WP_345419394.1">
    <property type="nucleotide sequence ID" value="NZ_BAABGT010000041.1"/>
</dbReference>
<dbReference type="Pfam" id="PF00106">
    <property type="entry name" value="adh_short"/>
    <property type="match status" value="1"/>
</dbReference>
<dbReference type="PROSITE" id="PS00061">
    <property type="entry name" value="ADH_SHORT"/>
    <property type="match status" value="1"/>
</dbReference>
<reference evidence="5" key="1">
    <citation type="journal article" date="2019" name="Int. J. Syst. Evol. Microbiol.">
        <title>The Global Catalogue of Microorganisms (GCM) 10K type strain sequencing project: providing services to taxonomists for standard genome sequencing and annotation.</title>
        <authorList>
            <consortium name="The Broad Institute Genomics Platform"/>
            <consortium name="The Broad Institute Genome Sequencing Center for Infectious Disease"/>
            <person name="Wu L."/>
            <person name="Ma J."/>
        </authorList>
    </citation>
    <scope>NUCLEOTIDE SEQUENCE [LARGE SCALE GENOMIC DNA]</scope>
    <source>
        <strain evidence="5">JCM 17906</strain>
    </source>
</reference>
<dbReference type="PANTHER" id="PTHR42879:SF2">
    <property type="entry name" value="3-OXOACYL-[ACYL-CARRIER-PROTEIN] REDUCTASE FABG"/>
    <property type="match status" value="1"/>
</dbReference>
<gene>
    <name evidence="4" type="ORF">GCM10023175_35760</name>
</gene>
<keyword evidence="5" id="KW-1185">Reference proteome</keyword>
<sequence>MKVALVTGGARGIGAQLSRRLAADGFAVAVNYAASEEAATALVAEITDAGGTACALRADVGDADEAAGLVARAADTLGPPTALVHNAGINLSGSVRGQSPRDWDRVLAVNLSAAFYLAHAALPAMYEQGWGRLVFFTSPAAERHPMPTTAAYAAAKAGLQGMTRALAKETARRGITVNSVLPGYVLTDMVEAEGSDAVAEMDRRWPRIPPTALASTVSFLLSDEAEYVSGEEIGVWRGGPV</sequence>
<comment type="caution">
    <text evidence="4">The sequence shown here is derived from an EMBL/GenBank/DDBJ whole genome shotgun (WGS) entry which is preliminary data.</text>
</comment>
<evidence type="ECO:0000313" key="4">
    <source>
        <dbReference type="EMBL" id="GAA4548784.1"/>
    </source>
</evidence>
<protein>
    <submittedName>
        <fullName evidence="4">SDR family oxidoreductase</fullName>
    </submittedName>
</protein>